<evidence type="ECO:0000313" key="6">
    <source>
        <dbReference type="EMBL" id="MBR7791240.1"/>
    </source>
</evidence>
<keyword evidence="3" id="KW-0479">Metal-binding</keyword>
<evidence type="ECO:0000256" key="5">
    <source>
        <dbReference type="SAM" id="SignalP"/>
    </source>
</evidence>
<evidence type="ECO:0000256" key="4">
    <source>
        <dbReference type="ARBA" id="ARBA00023004"/>
    </source>
</evidence>
<comment type="caution">
    <text evidence="6">The sequence shown here is derived from an EMBL/GenBank/DDBJ whole genome shotgun (WGS) entry which is preliminary data.</text>
</comment>
<reference evidence="6 7" key="1">
    <citation type="submission" date="2021-04" db="EMBL/GenBank/DDBJ databases">
        <title>novel species isolated from subtropical streams in China.</title>
        <authorList>
            <person name="Lu H."/>
        </authorList>
    </citation>
    <scope>NUCLEOTIDE SEQUENCE [LARGE SCALE GENOMIC DNA]</scope>
    <source>
        <strain evidence="6 7">FT147W</strain>
    </source>
</reference>
<keyword evidence="1" id="KW-0813">Transport</keyword>
<dbReference type="InterPro" id="IPR009050">
    <property type="entry name" value="Globin-like_sf"/>
</dbReference>
<dbReference type="Gene3D" id="1.10.490.10">
    <property type="entry name" value="Globins"/>
    <property type="match status" value="1"/>
</dbReference>
<proteinExistence type="predicted"/>
<dbReference type="InterPro" id="IPR001486">
    <property type="entry name" value="Hemoglobin_trunc"/>
</dbReference>
<dbReference type="Pfam" id="PF01152">
    <property type="entry name" value="Bac_globin"/>
    <property type="match status" value="1"/>
</dbReference>
<dbReference type="CDD" id="cd00454">
    <property type="entry name" value="TrHb1_N"/>
    <property type="match status" value="1"/>
</dbReference>
<evidence type="ECO:0000256" key="1">
    <source>
        <dbReference type="ARBA" id="ARBA00022448"/>
    </source>
</evidence>
<feature type="signal peptide" evidence="5">
    <location>
        <begin position="1"/>
        <end position="27"/>
    </location>
</feature>
<accession>A0ABS5GXR4</accession>
<sequence length="149" mass="16261">MQRHSVFHTVAIVLAIVLSGLSGTATAQTSSGSLYEELGSDAGISRIVDDTLLIVLQDPRIKEAFKDVNMKRLAGLLKEQFCEISGGPCRYSGDDMKLTHEGQDVSSAQFNALAEDVQIAMERLNISSSVQNKLIARLAPMKRDIVIRK</sequence>
<evidence type="ECO:0000256" key="3">
    <source>
        <dbReference type="ARBA" id="ARBA00022723"/>
    </source>
</evidence>
<keyword evidence="4" id="KW-0408">Iron</keyword>
<evidence type="ECO:0000256" key="2">
    <source>
        <dbReference type="ARBA" id="ARBA00022617"/>
    </source>
</evidence>
<keyword evidence="2" id="KW-0349">Heme</keyword>
<keyword evidence="7" id="KW-1185">Reference proteome</keyword>
<dbReference type="SUPFAM" id="SSF46458">
    <property type="entry name" value="Globin-like"/>
    <property type="match status" value="1"/>
</dbReference>
<gene>
    <name evidence="6" type="ORF">KDM87_01420</name>
</gene>
<feature type="chain" id="PRO_5047094323" evidence="5">
    <location>
        <begin position="28"/>
        <end position="149"/>
    </location>
</feature>
<dbReference type="InterPro" id="IPR012292">
    <property type="entry name" value="Globin/Proto"/>
</dbReference>
<dbReference type="RefSeq" id="WP_212677445.1">
    <property type="nucleotide sequence ID" value="NZ_JAGSPK010000001.1"/>
</dbReference>
<protein>
    <submittedName>
        <fullName evidence="6">Group 1 truncated hemoglobin</fullName>
    </submittedName>
</protein>
<name>A0ABS5GXR4_9BURK</name>
<dbReference type="Proteomes" id="UP000682982">
    <property type="component" value="Unassembled WGS sequence"/>
</dbReference>
<keyword evidence="5" id="KW-0732">Signal</keyword>
<organism evidence="6 7">
    <name type="scientific">Undibacterium rivi</name>
    <dbReference type="NCBI Taxonomy" id="2828729"/>
    <lineage>
        <taxon>Bacteria</taxon>
        <taxon>Pseudomonadati</taxon>
        <taxon>Pseudomonadota</taxon>
        <taxon>Betaproteobacteria</taxon>
        <taxon>Burkholderiales</taxon>
        <taxon>Oxalobacteraceae</taxon>
        <taxon>Undibacterium</taxon>
    </lineage>
</organism>
<dbReference type="EMBL" id="JAGSPK010000001">
    <property type="protein sequence ID" value="MBR7791240.1"/>
    <property type="molecule type" value="Genomic_DNA"/>
</dbReference>
<evidence type="ECO:0000313" key="7">
    <source>
        <dbReference type="Proteomes" id="UP000682982"/>
    </source>
</evidence>